<dbReference type="NCBIfam" id="TIGR01760">
    <property type="entry name" value="tape_meas_TP901"/>
    <property type="match status" value="1"/>
</dbReference>
<keyword evidence="6" id="KW-1185">Reference proteome</keyword>
<evidence type="ECO:0000313" key="5">
    <source>
        <dbReference type="EMBL" id="SDE20838.1"/>
    </source>
</evidence>
<feature type="domain" description="Phage tail tape measure protein" evidence="4">
    <location>
        <begin position="93"/>
        <end position="285"/>
    </location>
</feature>
<gene>
    <name evidence="5" type="ORF">SAMN05661003_10514</name>
</gene>
<dbReference type="AlphaFoldDB" id="A0A1G7B145"/>
<evidence type="ECO:0000256" key="1">
    <source>
        <dbReference type="ARBA" id="ARBA00022612"/>
    </source>
</evidence>
<dbReference type="OrthoDB" id="8019720at2"/>
<sequence>MRLGTADVVIRAKTDQYKKDLKSAENTTQQFGQRSLAAVRGVTTSFASLAGVAGIGGLATAMVSTGARFESEMATVRGVMRASEQEFQALAAAAKQAGETTEWSATQSAEALKYMGMAGWSAEQAVAALPGVLNLATAGGLDLGRASDIVTDSLTAMGMGVQDLSRFNDVLVGTITRSNTNIEMMGESMRYAAPIASQLGYDVEQLAALIGTLANAGIKASDSGTDLRQAMVRNKKAARELGTAETDLIGTLKAAKAAGWGVNEVTENYGMIASKSVLVLMNQLDGYHKLEGQLRNVRGETDALAKVKLDTVAGDFKTLKSAIEGVGIASFEAIEGDLRRNLQDLTDYVRQNRGELVDFARNATEIGRQLVVIAGAAGELSATVLEGWNALPAVVREAGFVGAILGGKKGAATLTGYLLLIGQAKQYFEDLAAGVSAVDLGTGAEEVKGQIADVEAALEKYRRGSRRYKNSVGGLVYAQQQQQNLQALKQHLAEIERQGQAAASAVRTVQTPPTPTAETKTPNTGGDAAAKAYQSAYSSMERITQATYDAMQAKYRADRDAFIADTGDKVTAAAYYAEQMAELNRRMNPKAPVDPIEQQIAALKEQAETFGMSAKAAAIWRLEQEQAGTAQIEATRAVYEAIEAKERDSQIEQQIAALKEQAETFGMSAKAAAIWRLEQEQAGTAQIEATRAVYEAIEAKERDAKAEAEGIALKASLRTETERLADELKHLDELYRAEAISAETYGRAVMEQAGKGFTEAPSLTGFDDYGEGDRLSQQSEALEQWYSEQLDLLEQYRQQKADLNAVWDEREAEVKRQHEAGLARIEGTRYQMALSSASAMFGGMAEMTAQFAGEQSEAYKAMFAVSKAFAIAESTVNLWAAIAKAGNNPWPLNLAAMASVAAAMGGLVSNIAAVGMAHDGIDSVPKSGTWLLEKGERVTTAETSAKLDRVLSRIDQGQGTPGPAKPMNVSVYEAPGTTSTTRQRDDGGLDVIIEQVEREIVGRMDRGTGVAGYFDRRYGRRY</sequence>
<reference evidence="6" key="1">
    <citation type="submission" date="2016-10" db="EMBL/GenBank/DDBJ databases">
        <authorList>
            <person name="Varghese N."/>
            <person name="Submissions S."/>
        </authorList>
    </citation>
    <scope>NUCLEOTIDE SEQUENCE [LARGE SCALE GENOMIC DNA]</scope>
    <source>
        <strain evidence="6">DSM 8987</strain>
    </source>
</reference>
<dbReference type="Proteomes" id="UP000243205">
    <property type="component" value="Unassembled WGS sequence"/>
</dbReference>
<evidence type="ECO:0000256" key="2">
    <source>
        <dbReference type="SAM" id="Coils"/>
    </source>
</evidence>
<feature type="region of interest" description="Disordered" evidence="3">
    <location>
        <begin position="503"/>
        <end position="527"/>
    </location>
</feature>
<evidence type="ECO:0000256" key="3">
    <source>
        <dbReference type="SAM" id="MobiDB-lite"/>
    </source>
</evidence>
<dbReference type="Pfam" id="PF10145">
    <property type="entry name" value="PhageMin_Tail"/>
    <property type="match status" value="1"/>
</dbReference>
<proteinExistence type="predicted"/>
<dbReference type="PANTHER" id="PTHR37813:SF1">
    <property type="entry name" value="FELS-2 PROPHAGE PROTEIN"/>
    <property type="match status" value="1"/>
</dbReference>
<protein>
    <submittedName>
        <fullName evidence="5">Phage tail tape measure protein, TP901 family, core region</fullName>
    </submittedName>
</protein>
<accession>A0A1G7B145</accession>
<dbReference type="EMBL" id="FNAQ01000005">
    <property type="protein sequence ID" value="SDE20838.1"/>
    <property type="molecule type" value="Genomic_DNA"/>
</dbReference>
<organism evidence="5 6">
    <name type="scientific">Desulfuromonas thiophila</name>
    <dbReference type="NCBI Taxonomy" id="57664"/>
    <lineage>
        <taxon>Bacteria</taxon>
        <taxon>Pseudomonadati</taxon>
        <taxon>Thermodesulfobacteriota</taxon>
        <taxon>Desulfuromonadia</taxon>
        <taxon>Desulfuromonadales</taxon>
        <taxon>Desulfuromonadaceae</taxon>
        <taxon>Desulfuromonas</taxon>
    </lineage>
</organism>
<keyword evidence="1" id="KW-1188">Viral release from host cell</keyword>
<feature type="compositionally biased region" description="Low complexity" evidence="3">
    <location>
        <begin position="516"/>
        <end position="527"/>
    </location>
</feature>
<evidence type="ECO:0000313" key="6">
    <source>
        <dbReference type="Proteomes" id="UP000243205"/>
    </source>
</evidence>
<dbReference type="STRING" id="57664.SAMN05661003_10514"/>
<keyword evidence="2" id="KW-0175">Coiled coil</keyword>
<feature type="coiled-coil region" evidence="2">
    <location>
        <begin position="786"/>
        <end position="813"/>
    </location>
</feature>
<dbReference type="PANTHER" id="PTHR37813">
    <property type="entry name" value="FELS-2 PROPHAGE PROTEIN"/>
    <property type="match status" value="1"/>
</dbReference>
<dbReference type="RefSeq" id="WP_092077496.1">
    <property type="nucleotide sequence ID" value="NZ_FNAQ01000005.1"/>
</dbReference>
<feature type="coiled-coil region" evidence="2">
    <location>
        <begin position="687"/>
        <end position="734"/>
    </location>
</feature>
<dbReference type="InterPro" id="IPR010090">
    <property type="entry name" value="Phage_tape_meas"/>
</dbReference>
<name>A0A1G7B145_9BACT</name>
<feature type="coiled-coil region" evidence="2">
    <location>
        <begin position="444"/>
        <end position="498"/>
    </location>
</feature>
<evidence type="ECO:0000259" key="4">
    <source>
        <dbReference type="Pfam" id="PF10145"/>
    </source>
</evidence>